<organism evidence="3 4">
    <name type="scientific">Mucuna pruriens</name>
    <name type="common">Velvet bean</name>
    <name type="synonym">Dolichos pruriens</name>
    <dbReference type="NCBI Taxonomy" id="157652"/>
    <lineage>
        <taxon>Eukaryota</taxon>
        <taxon>Viridiplantae</taxon>
        <taxon>Streptophyta</taxon>
        <taxon>Embryophyta</taxon>
        <taxon>Tracheophyta</taxon>
        <taxon>Spermatophyta</taxon>
        <taxon>Magnoliopsida</taxon>
        <taxon>eudicotyledons</taxon>
        <taxon>Gunneridae</taxon>
        <taxon>Pentapetalae</taxon>
        <taxon>rosids</taxon>
        <taxon>fabids</taxon>
        <taxon>Fabales</taxon>
        <taxon>Fabaceae</taxon>
        <taxon>Papilionoideae</taxon>
        <taxon>50 kb inversion clade</taxon>
        <taxon>NPAAA clade</taxon>
        <taxon>indigoferoid/millettioid clade</taxon>
        <taxon>Phaseoleae</taxon>
        <taxon>Mucuna</taxon>
    </lineage>
</organism>
<name>A0A371G1W8_MUCPR</name>
<dbReference type="Pfam" id="PF17919">
    <property type="entry name" value="RT_RNaseH_2"/>
    <property type="match status" value="1"/>
</dbReference>
<proteinExistence type="predicted"/>
<dbReference type="Proteomes" id="UP000257109">
    <property type="component" value="Unassembled WGS sequence"/>
</dbReference>
<evidence type="ECO:0000256" key="1">
    <source>
        <dbReference type="SAM" id="MobiDB-lite"/>
    </source>
</evidence>
<dbReference type="AlphaFoldDB" id="A0A371G1W8"/>
<dbReference type="InterPro" id="IPR043502">
    <property type="entry name" value="DNA/RNA_pol_sf"/>
</dbReference>
<feature type="non-terminal residue" evidence="3">
    <location>
        <position position="1"/>
    </location>
</feature>
<feature type="region of interest" description="Disordered" evidence="1">
    <location>
        <begin position="64"/>
        <end position="97"/>
    </location>
</feature>
<comment type="caution">
    <text evidence="3">The sequence shown here is derived from an EMBL/GenBank/DDBJ whole genome shotgun (WGS) entry which is preliminary data.</text>
</comment>
<dbReference type="InterPro" id="IPR043128">
    <property type="entry name" value="Rev_trsase/Diguanyl_cyclase"/>
</dbReference>
<evidence type="ECO:0000259" key="2">
    <source>
        <dbReference type="Pfam" id="PF17919"/>
    </source>
</evidence>
<evidence type="ECO:0000313" key="3">
    <source>
        <dbReference type="EMBL" id="RDX84528.1"/>
    </source>
</evidence>
<dbReference type="PANTHER" id="PTHR35046:SF26">
    <property type="entry name" value="RNA-DIRECTED DNA POLYMERASE"/>
    <property type="match status" value="1"/>
</dbReference>
<reference evidence="3" key="1">
    <citation type="submission" date="2018-05" db="EMBL/GenBank/DDBJ databases">
        <title>Draft genome of Mucuna pruriens seed.</title>
        <authorList>
            <person name="Nnadi N.E."/>
            <person name="Vos R."/>
            <person name="Hasami M.H."/>
            <person name="Devisetty U.K."/>
            <person name="Aguiy J.C."/>
        </authorList>
    </citation>
    <scope>NUCLEOTIDE SEQUENCE [LARGE SCALE GENOMIC DNA]</scope>
    <source>
        <strain evidence="3">JCA_2017</strain>
    </source>
</reference>
<dbReference type="OrthoDB" id="1110076at2759"/>
<protein>
    <submittedName>
        <fullName evidence="3">Retrovirus-related Pol polyprotein from transposon gypsy</fullName>
    </submittedName>
</protein>
<dbReference type="SUPFAM" id="SSF56672">
    <property type="entry name" value="DNA/RNA polymerases"/>
    <property type="match status" value="1"/>
</dbReference>
<feature type="domain" description="Reverse transcriptase/retrotransposon-derived protein RNase H-like" evidence="2">
    <location>
        <begin position="195"/>
        <end position="289"/>
    </location>
</feature>
<dbReference type="Gene3D" id="3.30.70.270">
    <property type="match status" value="1"/>
</dbReference>
<keyword evidence="4" id="KW-1185">Reference proteome</keyword>
<dbReference type="EMBL" id="QJKJ01007018">
    <property type="protein sequence ID" value="RDX84528.1"/>
    <property type="molecule type" value="Genomic_DNA"/>
</dbReference>
<sequence>MVVDRQVSLAITLGNYRDEILYDVVPMEETQILLGRPWQFDRRMTHDGVTNRFSFEGIKGRKKKLEKAERAKRKEREKSKVKSKSEKNKSGKSKRGVEKKEALMRSLIYFDDILIYSTCVDDHVVHVKRFMVGSHGVKVDEMKVEAIQSWPTPKSVNDVRSFHGLASFYKHFVKDFSTFDVPLNEIVKKDVGFKWEESQERTFQALKNRLTHAPILALPNFNKYFELECDASNVGVGVVLLQEGYPIVYFSVKLKGVQLNYSTYDKDLYAIVRALHVCQHYLLLEEFVVHSDCESFKHLRGQHKLNKRNAKWVEFLE</sequence>
<evidence type="ECO:0000313" key="4">
    <source>
        <dbReference type="Proteomes" id="UP000257109"/>
    </source>
</evidence>
<dbReference type="FunFam" id="3.30.70.270:FF:000020">
    <property type="entry name" value="Transposon Tf2-6 polyprotein-like Protein"/>
    <property type="match status" value="1"/>
</dbReference>
<gene>
    <name evidence="3" type="primary">pol</name>
    <name evidence="3" type="ORF">CR513_34402</name>
</gene>
<dbReference type="CDD" id="cd09274">
    <property type="entry name" value="RNase_HI_RT_Ty3"/>
    <property type="match status" value="1"/>
</dbReference>
<dbReference type="PANTHER" id="PTHR35046">
    <property type="entry name" value="ZINC KNUCKLE (CCHC-TYPE) FAMILY PROTEIN"/>
    <property type="match status" value="1"/>
</dbReference>
<feature type="compositionally biased region" description="Basic and acidic residues" evidence="1">
    <location>
        <begin position="66"/>
        <end position="97"/>
    </location>
</feature>
<dbReference type="InterPro" id="IPR041577">
    <property type="entry name" value="RT_RNaseH_2"/>
</dbReference>
<accession>A0A371G1W8</accession>